<dbReference type="Proteomes" id="UP001221757">
    <property type="component" value="Unassembled WGS sequence"/>
</dbReference>
<evidence type="ECO:0000256" key="4">
    <source>
        <dbReference type="ARBA" id="ARBA00022833"/>
    </source>
</evidence>
<protein>
    <submittedName>
        <fullName evidence="6">Uncharacterized protein</fullName>
    </submittedName>
</protein>
<keyword evidence="7" id="KW-1185">Reference proteome</keyword>
<sequence>VYRFFEPPKLCKDDDGRSYQSFKCAAPKGCKSKVNATSRYQTNKDGSKAADRSSTSNLMKHAKKCWGADIVKARMQGVDAQAKDGSIFSAFARANERPITHSQKRSSGTILPHLHSQTLTTSNLRAHIVRWVVESNRPLVIVEDREFKFILGAGRPEYRLPGRRTVSRDLNASYERCRTFVEQLLKEHPGRLSFGTDAWTSPNHRAFVVWTVHLHHKGELVSFPLDIFEVPEV</sequence>
<dbReference type="GO" id="GO:0008270">
    <property type="term" value="F:zinc ion binding"/>
    <property type="evidence" value="ECO:0007669"/>
    <property type="project" value="UniProtKB-KW"/>
</dbReference>
<proteinExistence type="predicted"/>
<gene>
    <name evidence="6" type="ORF">B0H17DRAFT_844915</name>
</gene>
<dbReference type="GO" id="GO:0005634">
    <property type="term" value="C:nucleus"/>
    <property type="evidence" value="ECO:0007669"/>
    <property type="project" value="UniProtKB-SubCell"/>
</dbReference>
<keyword evidence="4" id="KW-0862">Zinc</keyword>
<keyword evidence="5" id="KW-0539">Nucleus</keyword>
<dbReference type="SUPFAM" id="SSF140996">
    <property type="entry name" value="Hermes dimerisation domain"/>
    <property type="match status" value="1"/>
</dbReference>
<accession>A0AAD7D032</accession>
<evidence type="ECO:0000256" key="2">
    <source>
        <dbReference type="ARBA" id="ARBA00022723"/>
    </source>
</evidence>
<evidence type="ECO:0000256" key="5">
    <source>
        <dbReference type="ARBA" id="ARBA00023242"/>
    </source>
</evidence>
<dbReference type="EMBL" id="JARKIE010000180">
    <property type="protein sequence ID" value="KAJ7670459.1"/>
    <property type="molecule type" value="Genomic_DNA"/>
</dbReference>
<comment type="caution">
    <text evidence="6">The sequence shown here is derived from an EMBL/GenBank/DDBJ whole genome shotgun (WGS) entry which is preliminary data.</text>
</comment>
<comment type="subcellular location">
    <subcellularLocation>
        <location evidence="1">Nucleus</location>
    </subcellularLocation>
</comment>
<name>A0AAD7D032_MYCRO</name>
<dbReference type="AlphaFoldDB" id="A0AAD7D032"/>
<dbReference type="PANTHER" id="PTHR46481:SF10">
    <property type="entry name" value="ZINC FINGER BED DOMAIN-CONTAINING PROTEIN 39"/>
    <property type="match status" value="1"/>
</dbReference>
<reference evidence="6" key="1">
    <citation type="submission" date="2023-03" db="EMBL/GenBank/DDBJ databases">
        <title>Massive genome expansion in bonnet fungi (Mycena s.s.) driven by repeated elements and novel gene families across ecological guilds.</title>
        <authorList>
            <consortium name="Lawrence Berkeley National Laboratory"/>
            <person name="Harder C.B."/>
            <person name="Miyauchi S."/>
            <person name="Viragh M."/>
            <person name="Kuo A."/>
            <person name="Thoen E."/>
            <person name="Andreopoulos B."/>
            <person name="Lu D."/>
            <person name="Skrede I."/>
            <person name="Drula E."/>
            <person name="Henrissat B."/>
            <person name="Morin E."/>
            <person name="Kohler A."/>
            <person name="Barry K."/>
            <person name="LaButti K."/>
            <person name="Morin E."/>
            <person name="Salamov A."/>
            <person name="Lipzen A."/>
            <person name="Mereny Z."/>
            <person name="Hegedus B."/>
            <person name="Baldrian P."/>
            <person name="Stursova M."/>
            <person name="Weitz H."/>
            <person name="Taylor A."/>
            <person name="Grigoriev I.V."/>
            <person name="Nagy L.G."/>
            <person name="Martin F."/>
            <person name="Kauserud H."/>
        </authorList>
    </citation>
    <scope>NUCLEOTIDE SEQUENCE</scope>
    <source>
        <strain evidence="6">CBHHK067</strain>
    </source>
</reference>
<dbReference type="InterPro" id="IPR052035">
    <property type="entry name" value="ZnF_BED_domain_contain"/>
</dbReference>
<dbReference type="PANTHER" id="PTHR46481">
    <property type="entry name" value="ZINC FINGER BED DOMAIN-CONTAINING PROTEIN 4"/>
    <property type="match status" value="1"/>
</dbReference>
<organism evidence="6 7">
    <name type="scientific">Mycena rosella</name>
    <name type="common">Pink bonnet</name>
    <name type="synonym">Agaricus rosellus</name>
    <dbReference type="NCBI Taxonomy" id="1033263"/>
    <lineage>
        <taxon>Eukaryota</taxon>
        <taxon>Fungi</taxon>
        <taxon>Dikarya</taxon>
        <taxon>Basidiomycota</taxon>
        <taxon>Agaricomycotina</taxon>
        <taxon>Agaricomycetes</taxon>
        <taxon>Agaricomycetidae</taxon>
        <taxon>Agaricales</taxon>
        <taxon>Marasmiineae</taxon>
        <taxon>Mycenaceae</taxon>
        <taxon>Mycena</taxon>
    </lineage>
</organism>
<keyword evidence="2" id="KW-0479">Metal-binding</keyword>
<evidence type="ECO:0000256" key="3">
    <source>
        <dbReference type="ARBA" id="ARBA00022771"/>
    </source>
</evidence>
<feature type="non-terminal residue" evidence="6">
    <location>
        <position position="1"/>
    </location>
</feature>
<evidence type="ECO:0000313" key="7">
    <source>
        <dbReference type="Proteomes" id="UP001221757"/>
    </source>
</evidence>
<keyword evidence="3" id="KW-0863">Zinc-finger</keyword>
<evidence type="ECO:0000256" key="1">
    <source>
        <dbReference type="ARBA" id="ARBA00004123"/>
    </source>
</evidence>
<evidence type="ECO:0000313" key="6">
    <source>
        <dbReference type="EMBL" id="KAJ7670459.1"/>
    </source>
</evidence>
<feature type="non-terminal residue" evidence="6">
    <location>
        <position position="233"/>
    </location>
</feature>